<dbReference type="PANTHER" id="PTHR42878:SF15">
    <property type="entry name" value="BACTERIOPHYTOCHROME"/>
    <property type="match status" value="1"/>
</dbReference>
<sequence length="372" mass="40896">MNADSSNAVLNSTRPPMSLTDCTQGVATATFGREGELLLANHAWQLLMQRSGVGPASMSNLLSPHLARAWAGEVINTRIQLTDRQGVGCDYQIAIEGLQDREGQVIALLLNCRVVRDTAKSDGREQLLQARLETVTRELDDLCYSISHDLRAPLRAIDGFSGMLERRAAERLDEEDKRLLGVVRDSGRTVCRLIDKLLLLSRITNQPMAPSTTDMTSLVRDAWLDVGGEFGGAFEVDTLPSVWCDRPLLKQLWLQLLANAIKYRQAGSDAHITIRGRREEGECLYEVCDNGVGFDPRYAAKLFKVFQRLHGPDEFPGDGIGLAIVARIASRHGGRVWAQGERGQGATFGFALPQEALFPAPGEMYSPARSGH</sequence>
<dbReference type="Pfam" id="PF02518">
    <property type="entry name" value="HATPase_c"/>
    <property type="match status" value="1"/>
</dbReference>
<dbReference type="InterPro" id="IPR003661">
    <property type="entry name" value="HisK_dim/P_dom"/>
</dbReference>
<dbReference type="InterPro" id="IPR005467">
    <property type="entry name" value="His_kinase_dom"/>
</dbReference>
<dbReference type="SUPFAM" id="SSF47384">
    <property type="entry name" value="Homodimeric domain of signal transducing histidine kinase"/>
    <property type="match status" value="1"/>
</dbReference>
<organism evidence="7 8">
    <name type="scientific">Chitinimonas viridis</name>
    <dbReference type="NCBI Taxonomy" id="664880"/>
    <lineage>
        <taxon>Bacteria</taxon>
        <taxon>Pseudomonadati</taxon>
        <taxon>Pseudomonadota</taxon>
        <taxon>Betaproteobacteria</taxon>
        <taxon>Neisseriales</taxon>
        <taxon>Chitinibacteraceae</taxon>
        <taxon>Chitinimonas</taxon>
    </lineage>
</organism>
<dbReference type="Proteomes" id="UP001180081">
    <property type="component" value="Unassembled WGS sequence"/>
</dbReference>
<keyword evidence="7" id="KW-0547">Nucleotide-binding</keyword>
<reference evidence="7" key="2">
    <citation type="submission" date="2023-06" db="EMBL/GenBank/DDBJ databases">
        <authorList>
            <person name="Lucena T."/>
            <person name="Sun Q."/>
        </authorList>
    </citation>
    <scope>NUCLEOTIDE SEQUENCE</scope>
    <source>
        <strain evidence="7">CECT 7703</strain>
    </source>
</reference>
<proteinExistence type="predicted"/>
<dbReference type="PANTHER" id="PTHR42878">
    <property type="entry name" value="TWO-COMPONENT HISTIDINE KINASE"/>
    <property type="match status" value="1"/>
</dbReference>
<dbReference type="Pfam" id="PF00512">
    <property type="entry name" value="HisKA"/>
    <property type="match status" value="1"/>
</dbReference>
<dbReference type="InterPro" id="IPR004358">
    <property type="entry name" value="Sig_transdc_His_kin-like_C"/>
</dbReference>
<evidence type="ECO:0000256" key="2">
    <source>
        <dbReference type="ARBA" id="ARBA00012438"/>
    </source>
</evidence>
<comment type="catalytic activity">
    <reaction evidence="1">
        <text>ATP + protein L-histidine = ADP + protein N-phospho-L-histidine.</text>
        <dbReference type="EC" id="2.7.13.3"/>
    </reaction>
</comment>
<dbReference type="SMART" id="SM00387">
    <property type="entry name" value="HATPase_c"/>
    <property type="match status" value="1"/>
</dbReference>
<dbReference type="Gene3D" id="3.30.565.10">
    <property type="entry name" value="Histidine kinase-like ATPase, C-terminal domain"/>
    <property type="match status" value="1"/>
</dbReference>
<keyword evidence="4" id="KW-0808">Transferase</keyword>
<accession>A0ABT8B3Y5</accession>
<comment type="caution">
    <text evidence="7">The sequence shown here is derived from an EMBL/GenBank/DDBJ whole genome shotgun (WGS) entry which is preliminary data.</text>
</comment>
<dbReference type="PROSITE" id="PS50109">
    <property type="entry name" value="HIS_KIN"/>
    <property type="match status" value="1"/>
</dbReference>
<protein>
    <recommendedName>
        <fullName evidence="2">histidine kinase</fullName>
        <ecNumber evidence="2">2.7.13.3</ecNumber>
    </recommendedName>
</protein>
<dbReference type="EMBL" id="JAUFPU010000005">
    <property type="protein sequence ID" value="MDN3576537.1"/>
    <property type="molecule type" value="Genomic_DNA"/>
</dbReference>
<dbReference type="SUPFAM" id="SSF55874">
    <property type="entry name" value="ATPase domain of HSP90 chaperone/DNA topoisomerase II/histidine kinase"/>
    <property type="match status" value="1"/>
</dbReference>
<dbReference type="InterPro" id="IPR036890">
    <property type="entry name" value="HATPase_C_sf"/>
</dbReference>
<evidence type="ECO:0000313" key="8">
    <source>
        <dbReference type="Proteomes" id="UP001180081"/>
    </source>
</evidence>
<name>A0ABT8B3Y5_9NEIS</name>
<evidence type="ECO:0000256" key="1">
    <source>
        <dbReference type="ARBA" id="ARBA00000085"/>
    </source>
</evidence>
<keyword evidence="3" id="KW-0597">Phosphoprotein</keyword>
<keyword evidence="8" id="KW-1185">Reference proteome</keyword>
<dbReference type="SMART" id="SM00388">
    <property type="entry name" value="HisKA"/>
    <property type="match status" value="1"/>
</dbReference>
<feature type="domain" description="Histidine kinase" evidence="6">
    <location>
        <begin position="145"/>
        <end position="356"/>
    </location>
</feature>
<dbReference type="EC" id="2.7.13.3" evidence="2"/>
<dbReference type="InterPro" id="IPR050351">
    <property type="entry name" value="BphY/WalK/GraS-like"/>
</dbReference>
<evidence type="ECO:0000256" key="4">
    <source>
        <dbReference type="ARBA" id="ARBA00022679"/>
    </source>
</evidence>
<dbReference type="PRINTS" id="PR00344">
    <property type="entry name" value="BCTRLSENSOR"/>
</dbReference>
<dbReference type="InterPro" id="IPR003594">
    <property type="entry name" value="HATPase_dom"/>
</dbReference>
<dbReference type="GO" id="GO:0005524">
    <property type="term" value="F:ATP binding"/>
    <property type="evidence" value="ECO:0007669"/>
    <property type="project" value="UniProtKB-KW"/>
</dbReference>
<keyword evidence="7" id="KW-0067">ATP-binding</keyword>
<dbReference type="Gene3D" id="1.10.287.130">
    <property type="match status" value="1"/>
</dbReference>
<gene>
    <name evidence="7" type="ORF">QWZ03_07130</name>
</gene>
<evidence type="ECO:0000259" key="6">
    <source>
        <dbReference type="PROSITE" id="PS50109"/>
    </source>
</evidence>
<evidence type="ECO:0000256" key="3">
    <source>
        <dbReference type="ARBA" id="ARBA00022553"/>
    </source>
</evidence>
<dbReference type="RefSeq" id="WP_290332098.1">
    <property type="nucleotide sequence ID" value="NZ_JAUFPU010000005.1"/>
</dbReference>
<keyword evidence="5" id="KW-0418">Kinase</keyword>
<dbReference type="InterPro" id="IPR036097">
    <property type="entry name" value="HisK_dim/P_sf"/>
</dbReference>
<reference evidence="7" key="1">
    <citation type="journal article" date="2014" name="Int. J. Syst. Evol. Microbiol.">
        <title>Complete genome of a new Firmicutes species belonging to the dominant human colonic microbiota ('Ruminococcus bicirculans') reveals two chromosomes and a selective capacity to utilize plant glucans.</title>
        <authorList>
            <consortium name="NISC Comparative Sequencing Program"/>
            <person name="Wegmann U."/>
            <person name="Louis P."/>
            <person name="Goesmann A."/>
            <person name="Henrissat B."/>
            <person name="Duncan S.H."/>
            <person name="Flint H.J."/>
        </authorList>
    </citation>
    <scope>NUCLEOTIDE SEQUENCE</scope>
    <source>
        <strain evidence="7">CECT 7703</strain>
    </source>
</reference>
<dbReference type="CDD" id="cd00082">
    <property type="entry name" value="HisKA"/>
    <property type="match status" value="1"/>
</dbReference>
<evidence type="ECO:0000313" key="7">
    <source>
        <dbReference type="EMBL" id="MDN3576537.1"/>
    </source>
</evidence>
<evidence type="ECO:0000256" key="5">
    <source>
        <dbReference type="ARBA" id="ARBA00022777"/>
    </source>
</evidence>